<keyword evidence="5" id="KW-0472">Membrane</keyword>
<dbReference type="InterPro" id="IPR000734">
    <property type="entry name" value="TAG_lipase"/>
</dbReference>
<sequence length="315" mass="35416">MATKHVYLPLKQSRKRSPKSLWERCKILGVFAIAIGMLLIATDFDPVSSLRAFARILNKKFHEFEPYISRDPSDCFVILWTRVNPSNYQVISSNSVQDIEMSNFNSYVGMYGSEFINILLNEFEVPIENIHLLGASIGAQAAAHIGYYMNGSLPRLTGLDPSGPLFHTAPARYRLDPSDAQFVDVIHSAGRWVGNDDITGHVDFFPNLGKAPQPGCKGKESVDLSCSHFRAWHFFGTSISLSPPHYYGIKCESEEDFLSDRCCMKLDSLDTVIMGHHTPNTTRGKYYLYTNFLDPKPTIQESTSCKWVTDVDEIG</sequence>
<dbReference type="PANTHER" id="PTHR11610:SF173">
    <property type="entry name" value="LIPASE DOMAIN-CONTAINING PROTEIN-RELATED"/>
    <property type="match status" value="1"/>
</dbReference>
<dbReference type="Pfam" id="PF00151">
    <property type="entry name" value="Lipase"/>
    <property type="match status" value="1"/>
</dbReference>
<comment type="similarity">
    <text evidence="2 4">Belongs to the AB hydrolase superfamily. Lipase family.</text>
</comment>
<dbReference type="GO" id="GO:0017171">
    <property type="term" value="F:serine hydrolase activity"/>
    <property type="evidence" value="ECO:0007669"/>
    <property type="project" value="TreeGrafter"/>
</dbReference>
<protein>
    <recommendedName>
        <fullName evidence="6">Lipase domain-containing protein</fullName>
    </recommendedName>
</protein>
<dbReference type="EMBL" id="VCGU01000003">
    <property type="protein sequence ID" value="TRY77752.1"/>
    <property type="molecule type" value="Genomic_DNA"/>
</dbReference>
<dbReference type="AlphaFoldDB" id="A0A553PJ95"/>
<proteinExistence type="inferred from homology"/>
<dbReference type="PANTHER" id="PTHR11610">
    <property type="entry name" value="LIPASE"/>
    <property type="match status" value="1"/>
</dbReference>
<evidence type="ECO:0000256" key="2">
    <source>
        <dbReference type="ARBA" id="ARBA00010701"/>
    </source>
</evidence>
<evidence type="ECO:0000256" key="4">
    <source>
        <dbReference type="RuleBase" id="RU004262"/>
    </source>
</evidence>
<dbReference type="Proteomes" id="UP000318571">
    <property type="component" value="Chromosome 11"/>
</dbReference>
<feature type="non-terminal residue" evidence="7">
    <location>
        <position position="315"/>
    </location>
</feature>
<accession>A0A553PJ95</accession>
<gene>
    <name evidence="7" type="ORF">TCAL_08994</name>
</gene>
<dbReference type="GO" id="GO:0016298">
    <property type="term" value="F:lipase activity"/>
    <property type="evidence" value="ECO:0007669"/>
    <property type="project" value="InterPro"/>
</dbReference>
<reference evidence="7 8" key="1">
    <citation type="journal article" date="2018" name="Nat. Ecol. Evol.">
        <title>Genomic signatures of mitonuclear coevolution across populations of Tigriopus californicus.</title>
        <authorList>
            <person name="Barreto F.S."/>
            <person name="Watson E.T."/>
            <person name="Lima T.G."/>
            <person name="Willett C.S."/>
            <person name="Edmands S."/>
            <person name="Li W."/>
            <person name="Burton R.S."/>
        </authorList>
    </citation>
    <scope>NUCLEOTIDE SEQUENCE [LARGE SCALE GENOMIC DNA]</scope>
    <source>
        <strain evidence="7 8">San Diego</strain>
    </source>
</reference>
<dbReference type="GO" id="GO:0005615">
    <property type="term" value="C:extracellular space"/>
    <property type="evidence" value="ECO:0007669"/>
    <property type="project" value="TreeGrafter"/>
</dbReference>
<evidence type="ECO:0000259" key="6">
    <source>
        <dbReference type="Pfam" id="PF00151"/>
    </source>
</evidence>
<comment type="caution">
    <text evidence="7">The sequence shown here is derived from an EMBL/GenBank/DDBJ whole genome shotgun (WGS) entry which is preliminary data.</text>
</comment>
<keyword evidence="5" id="KW-0812">Transmembrane</keyword>
<keyword evidence="5" id="KW-1133">Transmembrane helix</keyword>
<keyword evidence="8" id="KW-1185">Reference proteome</keyword>
<evidence type="ECO:0000313" key="8">
    <source>
        <dbReference type="Proteomes" id="UP000318571"/>
    </source>
</evidence>
<feature type="transmembrane region" description="Helical" evidence="5">
    <location>
        <begin position="21"/>
        <end position="41"/>
    </location>
</feature>
<evidence type="ECO:0000313" key="7">
    <source>
        <dbReference type="EMBL" id="TRY77752.1"/>
    </source>
</evidence>
<name>A0A553PJ95_TIGCA</name>
<evidence type="ECO:0000256" key="1">
    <source>
        <dbReference type="ARBA" id="ARBA00004613"/>
    </source>
</evidence>
<evidence type="ECO:0000256" key="3">
    <source>
        <dbReference type="ARBA" id="ARBA00022525"/>
    </source>
</evidence>
<evidence type="ECO:0000256" key="5">
    <source>
        <dbReference type="SAM" id="Phobius"/>
    </source>
</evidence>
<organism evidence="7 8">
    <name type="scientific">Tigriopus californicus</name>
    <name type="common">Marine copepod</name>
    <dbReference type="NCBI Taxonomy" id="6832"/>
    <lineage>
        <taxon>Eukaryota</taxon>
        <taxon>Metazoa</taxon>
        <taxon>Ecdysozoa</taxon>
        <taxon>Arthropoda</taxon>
        <taxon>Crustacea</taxon>
        <taxon>Multicrustacea</taxon>
        <taxon>Hexanauplia</taxon>
        <taxon>Copepoda</taxon>
        <taxon>Harpacticoida</taxon>
        <taxon>Harpacticidae</taxon>
        <taxon>Tigriopus</taxon>
    </lineage>
</organism>
<dbReference type="PRINTS" id="PR00821">
    <property type="entry name" value="TAGLIPASE"/>
</dbReference>
<dbReference type="Gene3D" id="3.40.50.1820">
    <property type="entry name" value="alpha/beta hydrolase"/>
    <property type="match status" value="1"/>
</dbReference>
<feature type="domain" description="Lipase" evidence="6">
    <location>
        <begin position="71"/>
        <end position="291"/>
    </location>
</feature>
<comment type="subcellular location">
    <subcellularLocation>
        <location evidence="1">Secreted</location>
    </subcellularLocation>
</comment>
<dbReference type="SUPFAM" id="SSF53474">
    <property type="entry name" value="alpha/beta-Hydrolases"/>
    <property type="match status" value="1"/>
</dbReference>
<keyword evidence="3" id="KW-0964">Secreted</keyword>
<dbReference type="InterPro" id="IPR029058">
    <property type="entry name" value="AB_hydrolase_fold"/>
</dbReference>
<dbReference type="InterPro" id="IPR013818">
    <property type="entry name" value="Lipase"/>
</dbReference>
<dbReference type="GO" id="GO:0016042">
    <property type="term" value="P:lipid catabolic process"/>
    <property type="evidence" value="ECO:0007669"/>
    <property type="project" value="TreeGrafter"/>
</dbReference>